<dbReference type="CDD" id="cd02440">
    <property type="entry name" value="AdoMet_MTases"/>
    <property type="match status" value="1"/>
</dbReference>
<comment type="catalytic activity">
    <reaction evidence="6">
        <text>arsenic triglutathione + [thioredoxin]-dithiol + S-adenosyl-L-methionine + 2 H2O = methylarsonous acid + [thioredoxin]-disulfide + 3 glutathione + S-adenosyl-L-homocysteine + H(+)</text>
        <dbReference type="Rhea" id="RHEA:69460"/>
        <dbReference type="Rhea" id="RHEA-COMP:10698"/>
        <dbReference type="Rhea" id="RHEA-COMP:10700"/>
        <dbReference type="ChEBI" id="CHEBI:15377"/>
        <dbReference type="ChEBI" id="CHEBI:15378"/>
        <dbReference type="ChEBI" id="CHEBI:17826"/>
        <dbReference type="ChEBI" id="CHEBI:29950"/>
        <dbReference type="ChEBI" id="CHEBI:50058"/>
        <dbReference type="ChEBI" id="CHEBI:57856"/>
        <dbReference type="ChEBI" id="CHEBI:57925"/>
        <dbReference type="ChEBI" id="CHEBI:59789"/>
        <dbReference type="ChEBI" id="CHEBI:183640"/>
        <dbReference type="EC" id="2.1.1.137"/>
    </reaction>
</comment>
<keyword evidence="2" id="KW-0949">S-adenosyl-L-methionine</keyword>
<dbReference type="Gene3D" id="3.40.50.150">
    <property type="entry name" value="Vaccinia Virus protein VP39"/>
    <property type="match status" value="1"/>
</dbReference>
<dbReference type="PANTHER" id="PTHR43675:SF8">
    <property type="entry name" value="ARSENITE METHYLTRANSFERASE"/>
    <property type="match status" value="1"/>
</dbReference>
<comment type="catalytic activity">
    <reaction evidence="8">
        <text>arsenic triglutathione + 3 [thioredoxin]-dithiol + 3 S-adenosyl-L-methionine = trimethylarsine + 3 [thioredoxin]-disulfide + 3 glutathione + 3 S-adenosyl-L-homocysteine + 3 H(+)</text>
        <dbReference type="Rhea" id="RHEA:69432"/>
        <dbReference type="Rhea" id="RHEA-COMP:10698"/>
        <dbReference type="Rhea" id="RHEA-COMP:10700"/>
        <dbReference type="ChEBI" id="CHEBI:15378"/>
        <dbReference type="ChEBI" id="CHEBI:27130"/>
        <dbReference type="ChEBI" id="CHEBI:29950"/>
        <dbReference type="ChEBI" id="CHEBI:50058"/>
        <dbReference type="ChEBI" id="CHEBI:57856"/>
        <dbReference type="ChEBI" id="CHEBI:57925"/>
        <dbReference type="ChEBI" id="CHEBI:59789"/>
        <dbReference type="ChEBI" id="CHEBI:183640"/>
        <dbReference type="EC" id="2.1.1.137"/>
    </reaction>
</comment>
<dbReference type="GO" id="GO:0032259">
    <property type="term" value="P:methylation"/>
    <property type="evidence" value="ECO:0007669"/>
    <property type="project" value="UniProtKB-KW"/>
</dbReference>
<dbReference type="InterPro" id="IPR029063">
    <property type="entry name" value="SAM-dependent_MTases_sf"/>
</dbReference>
<keyword evidence="1 10" id="KW-0808">Transferase</keyword>
<evidence type="ECO:0000256" key="7">
    <source>
        <dbReference type="ARBA" id="ARBA00047943"/>
    </source>
</evidence>
<feature type="domain" description="Methyltransferase" evidence="9">
    <location>
        <begin position="73"/>
        <end position="215"/>
    </location>
</feature>
<keyword evidence="10" id="KW-0489">Methyltransferase</keyword>
<dbReference type="PANTHER" id="PTHR43675">
    <property type="entry name" value="ARSENITE METHYLTRANSFERASE"/>
    <property type="match status" value="1"/>
</dbReference>
<evidence type="ECO:0000256" key="5">
    <source>
        <dbReference type="ARBA" id="ARBA00034545"/>
    </source>
</evidence>
<protein>
    <recommendedName>
        <fullName evidence="5">Arsenite methyltransferase</fullName>
        <ecNumber evidence="4">2.1.1.137</ecNumber>
    </recommendedName>
</protein>
<name>A0A2M7VDH6_9BACT</name>
<dbReference type="EC" id="2.1.1.137" evidence="4"/>
<evidence type="ECO:0000256" key="3">
    <source>
        <dbReference type="ARBA" id="ARBA00034487"/>
    </source>
</evidence>
<accession>A0A2M7VDH6</accession>
<evidence type="ECO:0000313" key="10">
    <source>
        <dbReference type="EMBL" id="PIZ98323.1"/>
    </source>
</evidence>
<dbReference type="SUPFAM" id="SSF53335">
    <property type="entry name" value="S-adenosyl-L-methionine-dependent methyltransferases"/>
    <property type="match status" value="1"/>
</dbReference>
<dbReference type="Proteomes" id="UP000230405">
    <property type="component" value="Unassembled WGS sequence"/>
</dbReference>
<dbReference type="NCBIfam" id="NF008823">
    <property type="entry name" value="PRK11873.1"/>
    <property type="match status" value="1"/>
</dbReference>
<comment type="similarity">
    <text evidence="3">Belongs to the methyltransferase superfamily. Arsenite methyltransferase family.</text>
</comment>
<sequence length="250" mass="27311">MELNKIKQTVQKFYQQIATEKKSSCCGSCQCQNNKMAEVIARSIGYSQQDINSVPDANLGLGCGNPLALSKIKEGDTVLDLGSGAGFDCFLAAKKVGPTGRVIGVDMTLSMIEKAQQNADKYHYPHVEFRLGDIENLPTENDSIDVVISNCVINLAPDKKRVFQEIKRVLKKGGRAYISDIVLLSELTAAQRNDEDLIGGCVGGALLKDEYLKLISSIGLEIIIQAEDKDISKRQYQGIALESIKIEAIK</sequence>
<dbReference type="EMBL" id="PFPO01000094">
    <property type="protein sequence ID" value="PIZ98323.1"/>
    <property type="molecule type" value="Genomic_DNA"/>
</dbReference>
<evidence type="ECO:0000256" key="8">
    <source>
        <dbReference type="ARBA" id="ARBA00048428"/>
    </source>
</evidence>
<evidence type="ECO:0000313" key="11">
    <source>
        <dbReference type="Proteomes" id="UP000230405"/>
    </source>
</evidence>
<reference evidence="11" key="1">
    <citation type="submission" date="2017-09" db="EMBL/GenBank/DDBJ databases">
        <title>Depth-based differentiation of microbial function through sediment-hosted aquifers and enrichment of novel symbionts in the deep terrestrial subsurface.</title>
        <authorList>
            <person name="Probst A.J."/>
            <person name="Ladd B."/>
            <person name="Jarett J.K."/>
            <person name="Geller-Mcgrath D.E."/>
            <person name="Sieber C.M.K."/>
            <person name="Emerson J.B."/>
            <person name="Anantharaman K."/>
            <person name="Thomas B.C."/>
            <person name="Malmstrom R."/>
            <person name="Stieglmeier M."/>
            <person name="Klingl A."/>
            <person name="Woyke T."/>
            <person name="Ryan C.M."/>
            <person name="Banfield J.F."/>
        </authorList>
    </citation>
    <scope>NUCLEOTIDE SEQUENCE [LARGE SCALE GENOMIC DNA]</scope>
</reference>
<dbReference type="AlphaFoldDB" id="A0A2M7VDH6"/>
<gene>
    <name evidence="10" type="ORF">COX77_04900</name>
</gene>
<evidence type="ECO:0000256" key="1">
    <source>
        <dbReference type="ARBA" id="ARBA00022679"/>
    </source>
</evidence>
<organism evidence="10 11">
    <name type="scientific">Candidatus Komeilibacteria bacterium CG_4_10_14_0_2_um_filter_37_10</name>
    <dbReference type="NCBI Taxonomy" id="1974470"/>
    <lineage>
        <taxon>Bacteria</taxon>
        <taxon>Candidatus Komeiliibacteriota</taxon>
    </lineage>
</organism>
<evidence type="ECO:0000256" key="4">
    <source>
        <dbReference type="ARBA" id="ARBA00034521"/>
    </source>
</evidence>
<evidence type="ECO:0000256" key="2">
    <source>
        <dbReference type="ARBA" id="ARBA00022691"/>
    </source>
</evidence>
<dbReference type="Pfam" id="PF13847">
    <property type="entry name" value="Methyltransf_31"/>
    <property type="match status" value="1"/>
</dbReference>
<dbReference type="InterPro" id="IPR026669">
    <property type="entry name" value="Arsenite_MeTrfase-like"/>
</dbReference>
<evidence type="ECO:0000259" key="9">
    <source>
        <dbReference type="Pfam" id="PF13847"/>
    </source>
</evidence>
<comment type="catalytic activity">
    <reaction evidence="7">
        <text>arsenic triglutathione + 2 [thioredoxin]-dithiol + 2 S-adenosyl-L-methionine + H2O = dimethylarsinous acid + 2 [thioredoxin]-disulfide + 3 glutathione + 2 S-adenosyl-L-homocysteine + 2 H(+)</text>
        <dbReference type="Rhea" id="RHEA:69464"/>
        <dbReference type="Rhea" id="RHEA-COMP:10698"/>
        <dbReference type="Rhea" id="RHEA-COMP:10700"/>
        <dbReference type="ChEBI" id="CHEBI:15377"/>
        <dbReference type="ChEBI" id="CHEBI:15378"/>
        <dbReference type="ChEBI" id="CHEBI:23808"/>
        <dbReference type="ChEBI" id="CHEBI:29950"/>
        <dbReference type="ChEBI" id="CHEBI:50058"/>
        <dbReference type="ChEBI" id="CHEBI:57856"/>
        <dbReference type="ChEBI" id="CHEBI:57925"/>
        <dbReference type="ChEBI" id="CHEBI:59789"/>
        <dbReference type="ChEBI" id="CHEBI:183640"/>
        <dbReference type="EC" id="2.1.1.137"/>
    </reaction>
</comment>
<dbReference type="GO" id="GO:0030791">
    <property type="term" value="F:arsenite methyltransferase activity"/>
    <property type="evidence" value="ECO:0007669"/>
    <property type="project" value="UniProtKB-EC"/>
</dbReference>
<evidence type="ECO:0000256" key="6">
    <source>
        <dbReference type="ARBA" id="ARBA00047941"/>
    </source>
</evidence>
<proteinExistence type="inferred from homology"/>
<comment type="caution">
    <text evidence="10">The sequence shown here is derived from an EMBL/GenBank/DDBJ whole genome shotgun (WGS) entry which is preliminary data.</text>
</comment>
<dbReference type="InterPro" id="IPR025714">
    <property type="entry name" value="Methyltranfer_dom"/>
</dbReference>